<evidence type="ECO:0000256" key="6">
    <source>
        <dbReference type="ARBA" id="ARBA00022556"/>
    </source>
</evidence>
<comment type="subcellular location">
    <subcellularLocation>
        <location evidence="1">Cell membrane</location>
        <topology evidence="1">Multi-pass membrane protein</topology>
    </subcellularLocation>
</comment>
<feature type="transmembrane region" description="Helical" evidence="12">
    <location>
        <begin position="102"/>
        <end position="120"/>
    </location>
</feature>
<organism evidence="14 15">
    <name type="scientific">Phormidium yuhuli AB48</name>
    <dbReference type="NCBI Taxonomy" id="2940671"/>
    <lineage>
        <taxon>Bacteria</taxon>
        <taxon>Bacillati</taxon>
        <taxon>Cyanobacteriota</taxon>
        <taxon>Cyanophyceae</taxon>
        <taxon>Oscillatoriophycideae</taxon>
        <taxon>Oscillatoriales</taxon>
        <taxon>Oscillatoriaceae</taxon>
        <taxon>Phormidium</taxon>
        <taxon>Phormidium yuhuli</taxon>
    </lineage>
</organism>
<evidence type="ECO:0000313" key="14">
    <source>
        <dbReference type="EMBL" id="USR91724.1"/>
    </source>
</evidence>
<evidence type="ECO:0000256" key="4">
    <source>
        <dbReference type="ARBA" id="ARBA00022516"/>
    </source>
</evidence>
<comment type="similarity">
    <text evidence="2">Belongs to the EamA transporter family.</text>
</comment>
<dbReference type="RefSeq" id="WP_252663754.1">
    <property type="nucleotide sequence ID" value="NZ_CP098611.1"/>
</dbReference>
<keyword evidence="5" id="KW-0997">Cell inner membrane</keyword>
<feature type="transmembrane region" description="Helical" evidence="12">
    <location>
        <begin position="52"/>
        <end position="69"/>
    </location>
</feature>
<keyword evidence="7 12" id="KW-0812">Transmembrane</keyword>
<dbReference type="PANTHER" id="PTHR30561">
    <property type="entry name" value="SMR FAMILY PROTON-DEPENDENT DRUG EFFLUX TRANSPORTER SUGE"/>
    <property type="match status" value="1"/>
</dbReference>
<sequence>MTLQEFVLFLISILTNSLGQFLLKAGALKLGASAPQGVLAFLWGVLSTPELLLGLVGYAAGAMVYILLLTRVNLSVAGPATALAYVMAVLIGHFGFGETIPPLRLIGLGLIMTGVILVISRP</sequence>
<dbReference type="Proteomes" id="UP001056708">
    <property type="component" value="Chromosome"/>
</dbReference>
<keyword evidence="8" id="KW-0448">Lipopolysaccharide biosynthesis</keyword>
<dbReference type="PANTHER" id="PTHR30561:SF9">
    <property type="entry name" value="4-AMINO-4-DEOXY-L-ARABINOSE-PHOSPHOUNDECAPRENOL FLIPPASE SUBUNIT ARNF-RELATED"/>
    <property type="match status" value="1"/>
</dbReference>
<keyword evidence="11 12" id="KW-0472">Membrane</keyword>
<dbReference type="EMBL" id="CP098611">
    <property type="protein sequence ID" value="USR91724.1"/>
    <property type="molecule type" value="Genomic_DNA"/>
</dbReference>
<dbReference type="InterPro" id="IPR037185">
    <property type="entry name" value="EmrE-like"/>
</dbReference>
<feature type="domain" description="EamA" evidence="13">
    <location>
        <begin position="51"/>
        <end position="119"/>
    </location>
</feature>
<keyword evidence="3" id="KW-1003">Cell membrane</keyword>
<proteinExistence type="inferred from homology"/>
<gene>
    <name evidence="14" type="ORF">NEA10_03065</name>
</gene>
<evidence type="ECO:0000259" key="13">
    <source>
        <dbReference type="Pfam" id="PF00892"/>
    </source>
</evidence>
<evidence type="ECO:0000256" key="2">
    <source>
        <dbReference type="ARBA" id="ARBA00007362"/>
    </source>
</evidence>
<evidence type="ECO:0000256" key="7">
    <source>
        <dbReference type="ARBA" id="ARBA00022692"/>
    </source>
</evidence>
<evidence type="ECO:0000256" key="8">
    <source>
        <dbReference type="ARBA" id="ARBA00022985"/>
    </source>
</evidence>
<keyword evidence="10" id="KW-0443">Lipid metabolism</keyword>
<evidence type="ECO:0000256" key="10">
    <source>
        <dbReference type="ARBA" id="ARBA00023098"/>
    </source>
</evidence>
<reference evidence="14" key="1">
    <citation type="submission" date="2022-06" db="EMBL/GenBank/DDBJ databases">
        <title>Genome sequence of Phormidium yuhuli AB48 isolated from an industrial photobioreactor environment.</title>
        <authorList>
            <person name="Qiu Y."/>
            <person name="Noonan A.J.C."/>
            <person name="Dofher K."/>
            <person name="Koch M."/>
            <person name="Kieft B."/>
            <person name="Lin X."/>
            <person name="Ziels R.M."/>
            <person name="Hallam S.J."/>
        </authorList>
    </citation>
    <scope>NUCLEOTIDE SEQUENCE</scope>
    <source>
        <strain evidence="14">AB48</strain>
    </source>
</reference>
<feature type="transmembrane region" description="Helical" evidence="12">
    <location>
        <begin position="76"/>
        <end position="96"/>
    </location>
</feature>
<keyword evidence="4" id="KW-0444">Lipid biosynthesis</keyword>
<feature type="transmembrane region" description="Helical" evidence="12">
    <location>
        <begin position="6"/>
        <end position="23"/>
    </location>
</feature>
<dbReference type="InterPro" id="IPR000390">
    <property type="entry name" value="Small_drug/metabolite_transptr"/>
</dbReference>
<accession>A0ABY5AR78</accession>
<dbReference type="Pfam" id="PF00892">
    <property type="entry name" value="EamA"/>
    <property type="match status" value="1"/>
</dbReference>
<evidence type="ECO:0000313" key="15">
    <source>
        <dbReference type="Proteomes" id="UP001056708"/>
    </source>
</evidence>
<keyword evidence="15" id="KW-1185">Reference proteome</keyword>
<evidence type="ECO:0000256" key="11">
    <source>
        <dbReference type="ARBA" id="ARBA00023136"/>
    </source>
</evidence>
<keyword evidence="9 12" id="KW-1133">Transmembrane helix</keyword>
<dbReference type="SUPFAM" id="SSF103481">
    <property type="entry name" value="Multidrug resistance efflux transporter EmrE"/>
    <property type="match status" value="1"/>
</dbReference>
<evidence type="ECO:0000256" key="5">
    <source>
        <dbReference type="ARBA" id="ARBA00022519"/>
    </source>
</evidence>
<evidence type="ECO:0000256" key="3">
    <source>
        <dbReference type="ARBA" id="ARBA00022475"/>
    </source>
</evidence>
<protein>
    <submittedName>
        <fullName evidence="14">EamA family transporter</fullName>
    </submittedName>
</protein>
<evidence type="ECO:0000256" key="9">
    <source>
        <dbReference type="ARBA" id="ARBA00022989"/>
    </source>
</evidence>
<evidence type="ECO:0000256" key="12">
    <source>
        <dbReference type="SAM" id="Phobius"/>
    </source>
</evidence>
<dbReference type="Gene3D" id="1.10.3730.20">
    <property type="match status" value="1"/>
</dbReference>
<name>A0ABY5AR78_9CYAN</name>
<evidence type="ECO:0000256" key="1">
    <source>
        <dbReference type="ARBA" id="ARBA00004651"/>
    </source>
</evidence>
<keyword evidence="6" id="KW-0441">Lipid A biosynthesis</keyword>
<dbReference type="InterPro" id="IPR000620">
    <property type="entry name" value="EamA_dom"/>
</dbReference>